<evidence type="ECO:0000313" key="5">
    <source>
        <dbReference type="EMBL" id="TCS35593.1"/>
    </source>
</evidence>
<dbReference type="GO" id="GO:1902201">
    <property type="term" value="P:negative regulation of bacterial-type flagellum-dependent cell motility"/>
    <property type="evidence" value="ECO:0007669"/>
    <property type="project" value="TreeGrafter"/>
</dbReference>
<keyword evidence="3" id="KW-0472">Membrane</keyword>
<keyword evidence="3" id="KW-0812">Transmembrane</keyword>
<dbReference type="GO" id="GO:0005886">
    <property type="term" value="C:plasma membrane"/>
    <property type="evidence" value="ECO:0007669"/>
    <property type="project" value="TreeGrafter"/>
</dbReference>
<dbReference type="InterPro" id="IPR000160">
    <property type="entry name" value="GGDEF_dom"/>
</dbReference>
<dbReference type="Gene3D" id="3.30.70.270">
    <property type="match status" value="1"/>
</dbReference>
<feature type="domain" description="GGDEF" evidence="4">
    <location>
        <begin position="231"/>
        <end position="363"/>
    </location>
</feature>
<dbReference type="Proteomes" id="UP000295382">
    <property type="component" value="Unassembled WGS sequence"/>
</dbReference>
<dbReference type="GO" id="GO:0052621">
    <property type="term" value="F:diguanylate cyclase activity"/>
    <property type="evidence" value="ECO:0007669"/>
    <property type="project" value="UniProtKB-EC"/>
</dbReference>
<name>A0A4R3HSZ5_PAULE</name>
<dbReference type="PROSITE" id="PS50887">
    <property type="entry name" value="GGDEF"/>
    <property type="match status" value="1"/>
</dbReference>
<feature type="transmembrane region" description="Helical" evidence="3">
    <location>
        <begin position="84"/>
        <end position="106"/>
    </location>
</feature>
<dbReference type="SUPFAM" id="SSF55073">
    <property type="entry name" value="Nucleotide cyclase"/>
    <property type="match status" value="1"/>
</dbReference>
<gene>
    <name evidence="5" type="ORF">EDC30_11061</name>
</gene>
<feature type="transmembrane region" description="Helical" evidence="3">
    <location>
        <begin position="127"/>
        <end position="151"/>
    </location>
</feature>
<dbReference type="AlphaFoldDB" id="A0A4R3HSZ5"/>
<dbReference type="RefSeq" id="WP_132259600.1">
    <property type="nucleotide sequence ID" value="NZ_SLZQ01000010.1"/>
</dbReference>
<feature type="transmembrane region" description="Helical" evidence="3">
    <location>
        <begin position="30"/>
        <end position="51"/>
    </location>
</feature>
<dbReference type="EMBL" id="SLZQ01000010">
    <property type="protein sequence ID" value="TCS35593.1"/>
    <property type="molecule type" value="Genomic_DNA"/>
</dbReference>
<evidence type="ECO:0000313" key="6">
    <source>
        <dbReference type="Proteomes" id="UP000295382"/>
    </source>
</evidence>
<dbReference type="CDD" id="cd01949">
    <property type="entry name" value="GGDEF"/>
    <property type="match status" value="1"/>
</dbReference>
<feature type="transmembrane region" description="Helical" evidence="3">
    <location>
        <begin position="163"/>
        <end position="182"/>
    </location>
</feature>
<accession>A0A4R3HSZ5</accession>
<keyword evidence="3" id="KW-1133">Transmembrane helix</keyword>
<dbReference type="PANTHER" id="PTHR45138">
    <property type="entry name" value="REGULATORY COMPONENTS OF SENSORY TRANSDUCTION SYSTEM"/>
    <property type="match status" value="1"/>
</dbReference>
<dbReference type="InterPro" id="IPR043128">
    <property type="entry name" value="Rev_trsase/Diguanyl_cyclase"/>
</dbReference>
<dbReference type="PANTHER" id="PTHR45138:SF9">
    <property type="entry name" value="DIGUANYLATE CYCLASE DGCM-RELATED"/>
    <property type="match status" value="1"/>
</dbReference>
<dbReference type="FunFam" id="3.30.70.270:FF:000001">
    <property type="entry name" value="Diguanylate cyclase domain protein"/>
    <property type="match status" value="1"/>
</dbReference>
<comment type="caution">
    <text evidence="5">The sequence shown here is derived from an EMBL/GenBank/DDBJ whole genome shotgun (WGS) entry which is preliminary data.</text>
</comment>
<dbReference type="OrthoDB" id="9813903at2"/>
<dbReference type="SMART" id="SM00267">
    <property type="entry name" value="GGDEF"/>
    <property type="match status" value="1"/>
</dbReference>
<evidence type="ECO:0000256" key="3">
    <source>
        <dbReference type="SAM" id="Phobius"/>
    </source>
</evidence>
<dbReference type="InterPro" id="IPR050469">
    <property type="entry name" value="Diguanylate_Cyclase"/>
</dbReference>
<dbReference type="InterPro" id="IPR029787">
    <property type="entry name" value="Nucleotide_cyclase"/>
</dbReference>
<evidence type="ECO:0000256" key="2">
    <source>
        <dbReference type="ARBA" id="ARBA00034247"/>
    </source>
</evidence>
<keyword evidence="6" id="KW-1185">Reference proteome</keyword>
<protein>
    <recommendedName>
        <fullName evidence="1">diguanylate cyclase</fullName>
        <ecNumber evidence="1">2.7.7.65</ecNumber>
    </recommendedName>
</protein>
<organism evidence="5 6">
    <name type="scientific">Paucimonas lemoignei</name>
    <name type="common">Pseudomonas lemoignei</name>
    <dbReference type="NCBI Taxonomy" id="29443"/>
    <lineage>
        <taxon>Bacteria</taxon>
        <taxon>Pseudomonadati</taxon>
        <taxon>Pseudomonadota</taxon>
        <taxon>Betaproteobacteria</taxon>
        <taxon>Burkholderiales</taxon>
        <taxon>Burkholderiaceae</taxon>
        <taxon>Paucimonas</taxon>
    </lineage>
</organism>
<evidence type="ECO:0000256" key="1">
    <source>
        <dbReference type="ARBA" id="ARBA00012528"/>
    </source>
</evidence>
<dbReference type="GO" id="GO:0043709">
    <property type="term" value="P:cell adhesion involved in single-species biofilm formation"/>
    <property type="evidence" value="ECO:0007669"/>
    <property type="project" value="TreeGrafter"/>
</dbReference>
<proteinExistence type="predicted"/>
<sequence length="365" mass="40931">MPEQQTIIPKDKDPTLRQRYESIEVQRRTLLLYLGNGLSSVFLLAFGIADLVQGKDLLAYFLLVHCGITITNILIFRFTGNHDWAGYGFAYGLLALFAFLVGTGAVQNTGALWGYPMAASAVTVLRARLGLIVIAAMSGIALTVFLIPPSWLGTQPYSLEFKIRYTATYFALMLFIALHEYARSRSQNELLRLSAQLDHLSQTDVLTGLPNRRFMLDRLEEENSRNLRHQRPYAILYGDVDDFKLINDTYGHQAGDEALHLIGQTLRNNLRQHDLVCRWGGEEFLVLLPEATPELAKEVADKLCKSITAIEFRPAGIMHRLTMSFGLHHVAGHGNINSFIQQADQKLYRAKQSGKNRAVAELTPA</sequence>
<feature type="transmembrane region" description="Helical" evidence="3">
    <location>
        <begin position="58"/>
        <end position="78"/>
    </location>
</feature>
<dbReference type="NCBIfam" id="TIGR00254">
    <property type="entry name" value="GGDEF"/>
    <property type="match status" value="1"/>
</dbReference>
<dbReference type="Pfam" id="PF00990">
    <property type="entry name" value="GGDEF"/>
    <property type="match status" value="1"/>
</dbReference>
<reference evidence="5 6" key="1">
    <citation type="submission" date="2019-03" db="EMBL/GenBank/DDBJ databases">
        <title>Genomic Encyclopedia of Type Strains, Phase IV (KMG-IV): sequencing the most valuable type-strain genomes for metagenomic binning, comparative biology and taxonomic classification.</title>
        <authorList>
            <person name="Goeker M."/>
        </authorList>
    </citation>
    <scope>NUCLEOTIDE SEQUENCE [LARGE SCALE GENOMIC DNA]</scope>
    <source>
        <strain evidence="5 6">DSM 7445</strain>
    </source>
</reference>
<dbReference type="EC" id="2.7.7.65" evidence="1"/>
<evidence type="ECO:0000259" key="4">
    <source>
        <dbReference type="PROSITE" id="PS50887"/>
    </source>
</evidence>
<comment type="catalytic activity">
    <reaction evidence="2">
        <text>2 GTP = 3',3'-c-di-GMP + 2 diphosphate</text>
        <dbReference type="Rhea" id="RHEA:24898"/>
        <dbReference type="ChEBI" id="CHEBI:33019"/>
        <dbReference type="ChEBI" id="CHEBI:37565"/>
        <dbReference type="ChEBI" id="CHEBI:58805"/>
        <dbReference type="EC" id="2.7.7.65"/>
    </reaction>
</comment>